<keyword evidence="4" id="KW-0479">Metal-binding</keyword>
<gene>
    <name evidence="10" type="ORF">DPMN_182269</name>
</gene>
<dbReference type="Gene3D" id="3.40.50.1000">
    <property type="entry name" value="HAD superfamily/HAD-like"/>
    <property type="match status" value="1"/>
</dbReference>
<dbReference type="InterPro" id="IPR006434">
    <property type="entry name" value="Pyrimidine_nucleotidase_eu"/>
</dbReference>
<comment type="subcellular location">
    <subcellularLocation>
        <location evidence="9">Cytoplasm</location>
    </subcellularLocation>
</comment>
<proteinExistence type="inferred from homology"/>
<reference evidence="10" key="2">
    <citation type="submission" date="2020-11" db="EMBL/GenBank/DDBJ databases">
        <authorList>
            <person name="McCartney M.A."/>
            <person name="Auch B."/>
            <person name="Kono T."/>
            <person name="Mallez S."/>
            <person name="Becker A."/>
            <person name="Gohl D.M."/>
            <person name="Silverstein K.A.T."/>
            <person name="Koren S."/>
            <person name="Bechman K.B."/>
            <person name="Herman A."/>
            <person name="Abrahante J.E."/>
            <person name="Garbe J."/>
        </authorList>
    </citation>
    <scope>NUCLEOTIDE SEQUENCE</scope>
    <source>
        <strain evidence="10">Duluth1</strain>
        <tissue evidence="10">Whole animal</tissue>
    </source>
</reference>
<dbReference type="NCBIfam" id="TIGR01544">
    <property type="entry name" value="HAD-SF-IE"/>
    <property type="match status" value="1"/>
</dbReference>
<dbReference type="SFLD" id="SFLDS00003">
    <property type="entry name" value="Haloacid_Dehalogenase"/>
    <property type="match status" value="1"/>
</dbReference>
<evidence type="ECO:0000313" key="11">
    <source>
        <dbReference type="Proteomes" id="UP000828390"/>
    </source>
</evidence>
<dbReference type="GO" id="GO:0009117">
    <property type="term" value="P:nucleotide metabolic process"/>
    <property type="evidence" value="ECO:0007669"/>
    <property type="project" value="UniProtKB-KW"/>
</dbReference>
<comment type="catalytic activity">
    <reaction evidence="1 9">
        <text>a ribonucleoside 5'-phosphate + H2O = a ribonucleoside + phosphate</text>
        <dbReference type="Rhea" id="RHEA:12484"/>
        <dbReference type="ChEBI" id="CHEBI:15377"/>
        <dbReference type="ChEBI" id="CHEBI:18254"/>
        <dbReference type="ChEBI" id="CHEBI:43474"/>
        <dbReference type="ChEBI" id="CHEBI:58043"/>
        <dbReference type="EC" id="3.1.3.5"/>
    </reaction>
</comment>
<dbReference type="PANTHER" id="PTHR13045:SF0">
    <property type="entry name" value="7-METHYLGUANOSINE PHOSPHATE-SPECIFIC 5'-NUCLEOTIDASE"/>
    <property type="match status" value="1"/>
</dbReference>
<evidence type="ECO:0000256" key="5">
    <source>
        <dbReference type="ARBA" id="ARBA00022741"/>
    </source>
</evidence>
<keyword evidence="6 9" id="KW-0378">Hydrolase</keyword>
<dbReference type="Gene3D" id="1.10.150.340">
    <property type="entry name" value="Pyrimidine 5'-nucleotidase (UMPH-1), N-terminal domain"/>
    <property type="match status" value="1"/>
</dbReference>
<accession>A0A9D4I603</accession>
<dbReference type="AlphaFoldDB" id="A0A9D4I603"/>
<dbReference type="SFLD" id="SFLDG01128">
    <property type="entry name" value="C1.4:_5'-Nucleotidase_Like"/>
    <property type="match status" value="1"/>
</dbReference>
<evidence type="ECO:0000256" key="6">
    <source>
        <dbReference type="ARBA" id="ARBA00022801"/>
    </source>
</evidence>
<dbReference type="FunFam" id="1.10.150.340:FF:000001">
    <property type="entry name" value="Cytosolic 5-nucleotidase 3-like"/>
    <property type="match status" value="1"/>
</dbReference>
<protein>
    <recommendedName>
        <fullName evidence="3 9">5'-nucleotidase</fullName>
        <ecNumber evidence="3 9">3.1.3.5</ecNumber>
    </recommendedName>
</protein>
<dbReference type="EC" id="3.1.3.5" evidence="3 9"/>
<dbReference type="GO" id="GO:0008253">
    <property type="term" value="F:5'-nucleotidase activity"/>
    <property type="evidence" value="ECO:0007669"/>
    <property type="project" value="UniProtKB-EC"/>
</dbReference>
<evidence type="ECO:0000256" key="1">
    <source>
        <dbReference type="ARBA" id="ARBA00000815"/>
    </source>
</evidence>
<evidence type="ECO:0000256" key="4">
    <source>
        <dbReference type="ARBA" id="ARBA00022723"/>
    </source>
</evidence>
<keyword evidence="11" id="KW-1185">Reference proteome</keyword>
<name>A0A9D4I603_DREPO</name>
<evidence type="ECO:0000256" key="9">
    <source>
        <dbReference type="RuleBase" id="RU361276"/>
    </source>
</evidence>
<sequence length="287" mass="32642">MECLNKPHVHVRDREHVERILAKMVADGPNKLQVVADFDRTLTKFTHRGQVCATCHNVLEEGGLPEEYKEEAYKLRDKYFVIEVDPNMTIEEKTPYMVEWWTKAHELLMKYPLSKAMLHNMVANSSARLRDGCIRFFDSLHSNDIPLLIFSAGVGDVIQEVIAQQSTLYDNMHIVSNFIDFDENGTLIGFKSDIIHVYNKNENAVHDSDYFPNLSHRTNLLLMGDSLGDLQMANGAESLEAKLTIGFLNTRVTESLALYISKYDIVICEDETMDIVNNIVSNILASV</sequence>
<dbReference type="SUPFAM" id="SSF56784">
    <property type="entry name" value="HAD-like"/>
    <property type="match status" value="1"/>
</dbReference>
<reference evidence="10" key="1">
    <citation type="journal article" date="2019" name="bioRxiv">
        <title>The Genome of the Zebra Mussel, Dreissena polymorpha: A Resource for Invasive Species Research.</title>
        <authorList>
            <person name="McCartney M.A."/>
            <person name="Auch B."/>
            <person name="Kono T."/>
            <person name="Mallez S."/>
            <person name="Zhang Y."/>
            <person name="Obille A."/>
            <person name="Becker A."/>
            <person name="Abrahante J.E."/>
            <person name="Garbe J."/>
            <person name="Badalamenti J.P."/>
            <person name="Herman A."/>
            <person name="Mangelson H."/>
            <person name="Liachko I."/>
            <person name="Sullivan S."/>
            <person name="Sone E.D."/>
            <person name="Koren S."/>
            <person name="Silverstein K.A.T."/>
            <person name="Beckman K.B."/>
            <person name="Gohl D.M."/>
        </authorList>
    </citation>
    <scope>NUCLEOTIDE SEQUENCE</scope>
    <source>
        <strain evidence="10">Duluth1</strain>
        <tissue evidence="10">Whole animal</tissue>
    </source>
</reference>
<dbReference type="InterPro" id="IPR023214">
    <property type="entry name" value="HAD_sf"/>
</dbReference>
<keyword evidence="7" id="KW-0460">Magnesium</keyword>
<organism evidence="10 11">
    <name type="scientific">Dreissena polymorpha</name>
    <name type="common">Zebra mussel</name>
    <name type="synonym">Mytilus polymorpha</name>
    <dbReference type="NCBI Taxonomy" id="45954"/>
    <lineage>
        <taxon>Eukaryota</taxon>
        <taxon>Metazoa</taxon>
        <taxon>Spiralia</taxon>
        <taxon>Lophotrochozoa</taxon>
        <taxon>Mollusca</taxon>
        <taxon>Bivalvia</taxon>
        <taxon>Autobranchia</taxon>
        <taxon>Heteroconchia</taxon>
        <taxon>Euheterodonta</taxon>
        <taxon>Imparidentia</taxon>
        <taxon>Neoheterodontei</taxon>
        <taxon>Myida</taxon>
        <taxon>Dreissenoidea</taxon>
        <taxon>Dreissenidae</taxon>
        <taxon>Dreissena</taxon>
    </lineage>
</organism>
<comment type="similarity">
    <text evidence="2 9">Belongs to the pyrimidine 5'-nucleotidase family.</text>
</comment>
<evidence type="ECO:0000313" key="10">
    <source>
        <dbReference type="EMBL" id="KAH3747837.1"/>
    </source>
</evidence>
<dbReference type="InterPro" id="IPR036412">
    <property type="entry name" value="HAD-like_sf"/>
</dbReference>
<comment type="caution">
    <text evidence="10">The sequence shown here is derived from an EMBL/GenBank/DDBJ whole genome shotgun (WGS) entry which is preliminary data.</text>
</comment>
<dbReference type="GO" id="GO:0000287">
    <property type="term" value="F:magnesium ion binding"/>
    <property type="evidence" value="ECO:0007669"/>
    <property type="project" value="InterPro"/>
</dbReference>
<dbReference type="FunFam" id="3.40.50.1000:FF:000032">
    <property type="entry name" value="Cytosolic 5-nucleotidase 3-like"/>
    <property type="match status" value="1"/>
</dbReference>
<evidence type="ECO:0000256" key="2">
    <source>
        <dbReference type="ARBA" id="ARBA00008389"/>
    </source>
</evidence>
<dbReference type="EMBL" id="JAIWYP010000010">
    <property type="protein sequence ID" value="KAH3747837.1"/>
    <property type="molecule type" value="Genomic_DNA"/>
</dbReference>
<evidence type="ECO:0000256" key="8">
    <source>
        <dbReference type="ARBA" id="ARBA00023080"/>
    </source>
</evidence>
<keyword evidence="9" id="KW-0963">Cytoplasm</keyword>
<dbReference type="PANTHER" id="PTHR13045">
    <property type="entry name" value="5'-NUCLEOTIDASE"/>
    <property type="match status" value="1"/>
</dbReference>
<dbReference type="Proteomes" id="UP000828390">
    <property type="component" value="Unassembled WGS sequence"/>
</dbReference>
<dbReference type="GO" id="GO:0000166">
    <property type="term" value="F:nucleotide binding"/>
    <property type="evidence" value="ECO:0007669"/>
    <property type="project" value="UniProtKB-KW"/>
</dbReference>
<dbReference type="OrthoDB" id="10014216at2759"/>
<dbReference type="GO" id="GO:0005737">
    <property type="term" value="C:cytoplasm"/>
    <property type="evidence" value="ECO:0007669"/>
    <property type="project" value="UniProtKB-SubCell"/>
</dbReference>
<dbReference type="Pfam" id="PF05822">
    <property type="entry name" value="UMPH-1"/>
    <property type="match status" value="1"/>
</dbReference>
<evidence type="ECO:0000256" key="3">
    <source>
        <dbReference type="ARBA" id="ARBA00012643"/>
    </source>
</evidence>
<keyword evidence="8 9" id="KW-0546">Nucleotide metabolism</keyword>
<keyword evidence="5 9" id="KW-0547">Nucleotide-binding</keyword>
<evidence type="ECO:0000256" key="7">
    <source>
        <dbReference type="ARBA" id="ARBA00022842"/>
    </source>
</evidence>